<dbReference type="RefSeq" id="WP_145087225.1">
    <property type="nucleotide sequence ID" value="NZ_CP036274.1"/>
</dbReference>
<reference evidence="1 2" key="1">
    <citation type="submission" date="2019-02" db="EMBL/GenBank/DDBJ databases">
        <title>Deep-cultivation of Planctomycetes and their phenomic and genomic characterization uncovers novel biology.</title>
        <authorList>
            <person name="Wiegand S."/>
            <person name="Jogler M."/>
            <person name="Boedeker C."/>
            <person name="Pinto D."/>
            <person name="Vollmers J."/>
            <person name="Rivas-Marin E."/>
            <person name="Kohn T."/>
            <person name="Peeters S.H."/>
            <person name="Heuer A."/>
            <person name="Rast P."/>
            <person name="Oberbeckmann S."/>
            <person name="Bunk B."/>
            <person name="Jeske O."/>
            <person name="Meyerdierks A."/>
            <person name="Storesund J.E."/>
            <person name="Kallscheuer N."/>
            <person name="Luecker S."/>
            <person name="Lage O.M."/>
            <person name="Pohl T."/>
            <person name="Merkel B.J."/>
            <person name="Hornburger P."/>
            <person name="Mueller R.-W."/>
            <person name="Bruemmer F."/>
            <person name="Labrenz M."/>
            <person name="Spormann A.M."/>
            <person name="Op den Camp H."/>
            <person name="Overmann J."/>
            <person name="Amann R."/>
            <person name="Jetten M.S.M."/>
            <person name="Mascher T."/>
            <person name="Medema M.H."/>
            <person name="Devos D.P."/>
            <person name="Kaster A.-K."/>
            <person name="Ovreas L."/>
            <person name="Rohde M."/>
            <person name="Galperin M.Y."/>
            <person name="Jogler C."/>
        </authorList>
    </citation>
    <scope>NUCLEOTIDE SEQUENCE [LARGE SCALE GENOMIC DNA]</scope>
    <source>
        <strain evidence="1 2">ETA_A8</strain>
    </source>
</reference>
<keyword evidence="2" id="KW-1185">Reference proteome</keyword>
<proteinExistence type="predicted"/>
<organism evidence="1 2">
    <name type="scientific">Anatilimnocola aggregata</name>
    <dbReference type="NCBI Taxonomy" id="2528021"/>
    <lineage>
        <taxon>Bacteria</taxon>
        <taxon>Pseudomonadati</taxon>
        <taxon>Planctomycetota</taxon>
        <taxon>Planctomycetia</taxon>
        <taxon>Pirellulales</taxon>
        <taxon>Pirellulaceae</taxon>
        <taxon>Anatilimnocola</taxon>
    </lineage>
</organism>
<protein>
    <submittedName>
        <fullName evidence="1">Uncharacterized protein</fullName>
    </submittedName>
</protein>
<gene>
    <name evidence="1" type="ORF">ETAA8_16240</name>
</gene>
<dbReference type="AlphaFoldDB" id="A0A517Y8H3"/>
<sequence>MLTVSESTMIRNLAFPFVCVLWLTYSSVLPVMAQKPTKPAPPTPEEEFRSIEGKWHVLLAHEADANLTDRPEYKNSSVTLSDKQLHWSSADGKTLFSAACNWKHVGKPAWDVDLTPTSDTKEQTTLPGIAVLYDKDILKISWRRTNLDKGRATNFNGNKEHTFLLLSRNPSAKPSGKASLVGQWQMLAALDDSFDKLGSGRRSAVAIFETDSFAAWKSSPSAKGSGYTGGYVLDNSHQPTRIKFNITFPPPGSGATPTPKDGMVPGILEFLDDDTLRLCYRESGWKSTDPPEARQYPEGFYSDGNINLWILRRAKP</sequence>
<name>A0A517Y8H3_9BACT</name>
<dbReference type="KEGG" id="aagg:ETAA8_16240"/>
<evidence type="ECO:0000313" key="2">
    <source>
        <dbReference type="Proteomes" id="UP000315017"/>
    </source>
</evidence>
<dbReference type="EMBL" id="CP036274">
    <property type="protein sequence ID" value="QDU26544.1"/>
    <property type="molecule type" value="Genomic_DNA"/>
</dbReference>
<evidence type="ECO:0000313" key="1">
    <source>
        <dbReference type="EMBL" id="QDU26544.1"/>
    </source>
</evidence>
<accession>A0A517Y8H3</accession>
<dbReference type="Proteomes" id="UP000315017">
    <property type="component" value="Chromosome"/>
</dbReference>
<dbReference type="OrthoDB" id="9817933at2"/>